<dbReference type="EMBL" id="JABBCN010000003">
    <property type="protein sequence ID" value="NMX24797.1"/>
    <property type="molecule type" value="Genomic_DNA"/>
</dbReference>
<dbReference type="Pfam" id="PF16993">
    <property type="entry name" value="Asp1"/>
    <property type="match status" value="1"/>
</dbReference>
<evidence type="ECO:0000313" key="1">
    <source>
        <dbReference type="EMBL" id="NMX24797.1"/>
    </source>
</evidence>
<reference evidence="1" key="1">
    <citation type="submission" date="2020-04" db="EMBL/GenBank/DDBJ databases">
        <authorList>
            <person name="Chakraborty B."/>
            <person name="Walker A.R."/>
            <person name="Burne R.A."/>
        </authorList>
    </citation>
    <scope>NUCLEOTIDE SEQUENCE [LARGE SCALE GENOMIC DNA]</scope>
    <source>
        <strain evidence="1">BCA8</strain>
    </source>
</reference>
<gene>
    <name evidence="1" type="ORF">HGP05_08060</name>
</gene>
<dbReference type="GO" id="GO:0015031">
    <property type="term" value="P:protein transport"/>
    <property type="evidence" value="ECO:0007669"/>
    <property type="project" value="InterPro"/>
</dbReference>
<protein>
    <submittedName>
        <fullName evidence="1">Accessory Sec system glycosyltransferase Asp1</fullName>
    </submittedName>
</protein>
<dbReference type="GO" id="GO:0016740">
    <property type="term" value="F:transferase activity"/>
    <property type="evidence" value="ECO:0007669"/>
    <property type="project" value="UniProtKB-KW"/>
</dbReference>
<accession>A0A7Y0VBE6</accession>
<dbReference type="InterPro" id="IPR022372">
    <property type="entry name" value="Accessory_SS_Asp1"/>
</dbReference>
<dbReference type="AlphaFoldDB" id="A0A7Y0VBE6"/>
<proteinExistence type="predicted"/>
<organism evidence="1">
    <name type="scientific">Streptococcus sanguinis</name>
    <dbReference type="NCBI Taxonomy" id="1305"/>
    <lineage>
        <taxon>Bacteria</taxon>
        <taxon>Bacillati</taxon>
        <taxon>Bacillota</taxon>
        <taxon>Bacilli</taxon>
        <taxon>Lactobacillales</taxon>
        <taxon>Streptococcaceae</taxon>
        <taxon>Streptococcus</taxon>
    </lineage>
</organism>
<comment type="caution">
    <text evidence="1">The sequence shown here is derived from an EMBL/GenBank/DDBJ whole genome shotgun (WGS) entry which is preliminary data.</text>
</comment>
<keyword evidence="1" id="KW-0808">Transferase</keyword>
<sequence length="127" mass="15027">MTMPSSRFSTMWPHPDTELTIGVYNAWQEGIQKVETKVQEVIDEFLNRYEFVKNYRRSEQAENALLENQEQDLRFTIKNITDELSLIQELDDTRLIIDLSEQPNLYTQIDGLISAGIRRSIWWARTM</sequence>
<name>A0A7Y0VBE6_STRSA</name>